<evidence type="ECO:0000256" key="3">
    <source>
        <dbReference type="ARBA" id="ARBA00010551"/>
    </source>
</evidence>
<evidence type="ECO:0000256" key="1">
    <source>
        <dbReference type="ARBA" id="ARBA00002600"/>
    </source>
</evidence>
<dbReference type="InterPro" id="IPR004572">
    <property type="entry name" value="Protoporphyrinogen_oxidase"/>
</dbReference>
<keyword evidence="9 11" id="KW-0627">Porphyrin biosynthesis</keyword>
<evidence type="ECO:0000259" key="13">
    <source>
        <dbReference type="Pfam" id="PF01593"/>
    </source>
</evidence>
<comment type="subcellular location">
    <subcellularLocation>
        <location evidence="11">Mitochondrion inner membrane</location>
    </subcellularLocation>
</comment>
<keyword evidence="12" id="KW-0472">Membrane</keyword>
<feature type="domain" description="Amine oxidase" evidence="13">
    <location>
        <begin position="16"/>
        <end position="498"/>
    </location>
</feature>
<dbReference type="EMBL" id="CAJVPL010001052">
    <property type="protein sequence ID" value="CAG8549552.1"/>
    <property type="molecule type" value="Genomic_DNA"/>
</dbReference>
<dbReference type="GO" id="GO:0005743">
    <property type="term" value="C:mitochondrial inner membrane"/>
    <property type="evidence" value="ECO:0007669"/>
    <property type="project" value="UniProtKB-SubCell"/>
</dbReference>
<keyword evidence="12" id="KW-0812">Transmembrane</keyword>
<dbReference type="GO" id="GO:0006782">
    <property type="term" value="P:protoporphyrinogen IX biosynthetic process"/>
    <property type="evidence" value="ECO:0007669"/>
    <property type="project" value="UniProtKB-UniRule"/>
</dbReference>
<proteinExistence type="inferred from homology"/>
<comment type="cofactor">
    <cofactor evidence="11">
        <name>FAD</name>
        <dbReference type="ChEBI" id="CHEBI:57692"/>
    </cofactor>
    <text evidence="11">Binds 1 FAD per subunit.</text>
</comment>
<dbReference type="InterPro" id="IPR050464">
    <property type="entry name" value="Zeta_carotene_desat/Oxidored"/>
</dbReference>
<dbReference type="Pfam" id="PF01593">
    <property type="entry name" value="Amino_oxidase"/>
    <property type="match status" value="1"/>
</dbReference>
<comment type="function">
    <text evidence="1 11">Catalyzes the 6-electron oxidation of protoporphyrinogen-IX to form protoporphyrin-IX.</text>
</comment>
<name>A0A9N9FQM4_9GLOM</name>
<evidence type="ECO:0000256" key="8">
    <source>
        <dbReference type="ARBA" id="ARBA00023133"/>
    </source>
</evidence>
<dbReference type="EC" id="1.3.3.4" evidence="4 11"/>
<keyword evidence="7 11" id="KW-0560">Oxidoreductase</keyword>
<comment type="catalytic activity">
    <reaction evidence="10 11">
        <text>protoporphyrinogen IX + 3 O2 = protoporphyrin IX + 3 H2O2</text>
        <dbReference type="Rhea" id="RHEA:25576"/>
        <dbReference type="ChEBI" id="CHEBI:15379"/>
        <dbReference type="ChEBI" id="CHEBI:16240"/>
        <dbReference type="ChEBI" id="CHEBI:57306"/>
        <dbReference type="ChEBI" id="CHEBI:57307"/>
        <dbReference type="EC" id="1.3.3.4"/>
    </reaction>
</comment>
<evidence type="ECO:0000256" key="6">
    <source>
        <dbReference type="ARBA" id="ARBA00022827"/>
    </source>
</evidence>
<evidence type="ECO:0000256" key="12">
    <source>
        <dbReference type="SAM" id="Phobius"/>
    </source>
</evidence>
<evidence type="ECO:0000256" key="7">
    <source>
        <dbReference type="ARBA" id="ARBA00023002"/>
    </source>
</evidence>
<evidence type="ECO:0000256" key="2">
    <source>
        <dbReference type="ARBA" id="ARBA00005073"/>
    </source>
</evidence>
<keyword evidence="6 11" id="KW-0274">FAD</keyword>
<dbReference type="NCBIfam" id="TIGR00562">
    <property type="entry name" value="proto_IX_ox"/>
    <property type="match status" value="1"/>
</dbReference>
<feature type="transmembrane region" description="Helical" evidence="12">
    <location>
        <begin position="9"/>
        <end position="26"/>
    </location>
</feature>
<dbReference type="GO" id="GO:0004729">
    <property type="term" value="F:oxygen-dependent protoporphyrinogen oxidase activity"/>
    <property type="evidence" value="ECO:0007669"/>
    <property type="project" value="UniProtKB-UniRule"/>
</dbReference>
<comment type="caution">
    <text evidence="14">The sequence shown here is derived from an EMBL/GenBank/DDBJ whole genome shotgun (WGS) entry which is preliminary data.</text>
</comment>
<dbReference type="AlphaFoldDB" id="A0A9N9FQM4"/>
<dbReference type="OrthoDB" id="438553at2759"/>
<dbReference type="SUPFAM" id="SSF54373">
    <property type="entry name" value="FAD-linked reductases, C-terminal domain"/>
    <property type="match status" value="1"/>
</dbReference>
<evidence type="ECO:0000256" key="11">
    <source>
        <dbReference type="RuleBase" id="RU367069"/>
    </source>
</evidence>
<dbReference type="InterPro" id="IPR002937">
    <property type="entry name" value="Amino_oxidase"/>
</dbReference>
<evidence type="ECO:0000313" key="14">
    <source>
        <dbReference type="EMBL" id="CAG8549552.1"/>
    </source>
</evidence>
<keyword evidence="5 11" id="KW-0285">Flavoprotein</keyword>
<dbReference type="PANTHER" id="PTHR42923:SF3">
    <property type="entry name" value="PROTOPORPHYRINOGEN OXIDASE"/>
    <property type="match status" value="1"/>
</dbReference>
<evidence type="ECO:0000256" key="4">
    <source>
        <dbReference type="ARBA" id="ARBA00012867"/>
    </source>
</evidence>
<organism evidence="14 15">
    <name type="scientific">Ambispora gerdemannii</name>
    <dbReference type="NCBI Taxonomy" id="144530"/>
    <lineage>
        <taxon>Eukaryota</taxon>
        <taxon>Fungi</taxon>
        <taxon>Fungi incertae sedis</taxon>
        <taxon>Mucoromycota</taxon>
        <taxon>Glomeromycotina</taxon>
        <taxon>Glomeromycetes</taxon>
        <taxon>Archaeosporales</taxon>
        <taxon>Ambisporaceae</taxon>
        <taxon>Ambispora</taxon>
    </lineage>
</organism>
<keyword evidence="8 11" id="KW-0350">Heme biosynthesis</keyword>
<dbReference type="PANTHER" id="PTHR42923">
    <property type="entry name" value="PROTOPORPHYRINOGEN OXIDASE"/>
    <property type="match status" value="1"/>
</dbReference>
<accession>A0A9N9FQM4</accession>
<keyword evidence="12" id="KW-1133">Transmembrane helix</keyword>
<reference evidence="14" key="1">
    <citation type="submission" date="2021-06" db="EMBL/GenBank/DDBJ databases">
        <authorList>
            <person name="Kallberg Y."/>
            <person name="Tangrot J."/>
            <person name="Rosling A."/>
        </authorList>
    </citation>
    <scope>NUCLEOTIDE SEQUENCE</scope>
    <source>
        <strain evidence="14">MT106</strain>
    </source>
</reference>
<sequence>MQSIQPKHYAVLGGGISGLAAAWYLMRGTPPKTKITLLEATNRLGGWIQTTRVGEEQVLFEQGPRTLRPSGLSGLATLDMIIQLKLTQSFLGIPFSHPASKKRYIYYPNQLNELPSSFFGTLTSLFTLPVLKGIIPGLLREPFVPKRELHNNDKDFDDESIHSFVSRRINSHIADNMISALVHGIYAGDVTKLSVRSTFPLLYYSERKYGSLLKAMLIKSSKKNNDSIIPISHQDQILQRTLVEQNKELLESVQRVSIYSFRDGVEELVKAIENELVASEKVEIIRGQAIQTIQGKRINGIDHIISTIPSSELKKIVDNHHSKSPSLPHLDYNPAVTVAVVNLAYNRPEILPVIGFGYLIPRTTPNNPNHGLGVVFDSCAMPEQDPKAAAITKLTVMMGGHYYNDNNIDMGNISDEEILSQAQDLVQNHLNITAAPIHALVRLQKNCIPQYYVGHYGRMKQLHEAIKSNGRYAGKLSVTGASYWGMSVNDCVLNARKLVENLLNSDFEDEKIGVTKKIITGLERVEEEGIHVN</sequence>
<evidence type="ECO:0000256" key="5">
    <source>
        <dbReference type="ARBA" id="ARBA00022630"/>
    </source>
</evidence>
<evidence type="ECO:0000256" key="9">
    <source>
        <dbReference type="ARBA" id="ARBA00023244"/>
    </source>
</evidence>
<keyword evidence="15" id="KW-1185">Reference proteome</keyword>
<dbReference type="SUPFAM" id="SSF51905">
    <property type="entry name" value="FAD/NAD(P)-binding domain"/>
    <property type="match status" value="1"/>
</dbReference>
<dbReference type="InterPro" id="IPR036188">
    <property type="entry name" value="FAD/NAD-bd_sf"/>
</dbReference>
<dbReference type="Gene3D" id="3.50.50.60">
    <property type="entry name" value="FAD/NAD(P)-binding domain"/>
    <property type="match status" value="1"/>
</dbReference>
<comment type="similarity">
    <text evidence="3 11">Belongs to the protoporphyrinogen/coproporphyrinogen oxidase family. Protoporphyrinogen oxidase subfamily.</text>
</comment>
<evidence type="ECO:0000256" key="10">
    <source>
        <dbReference type="ARBA" id="ARBA00047554"/>
    </source>
</evidence>
<evidence type="ECO:0000313" key="15">
    <source>
        <dbReference type="Proteomes" id="UP000789831"/>
    </source>
</evidence>
<gene>
    <name evidence="14" type="ORF">AGERDE_LOCUS6595</name>
</gene>
<dbReference type="Proteomes" id="UP000789831">
    <property type="component" value="Unassembled WGS sequence"/>
</dbReference>
<comment type="pathway">
    <text evidence="2 11">Porphyrin-containing compound metabolism; protoporphyrin-IX biosynthesis; protoporphyrin-IX from protoporphyrinogen-IX: step 1/1.</text>
</comment>
<protein>
    <recommendedName>
        <fullName evidence="4 11">Protoporphyrinogen oxidase</fullName>
        <ecNumber evidence="4 11">1.3.3.4</ecNumber>
    </recommendedName>
</protein>